<dbReference type="Pfam" id="PF00293">
    <property type="entry name" value="NUDIX"/>
    <property type="match status" value="1"/>
</dbReference>
<keyword evidence="9" id="KW-1185">Reference proteome</keyword>
<evidence type="ECO:0000256" key="4">
    <source>
        <dbReference type="ARBA" id="ARBA00022801"/>
    </source>
</evidence>
<protein>
    <submittedName>
        <fullName evidence="8">NUDIX hydrolase</fullName>
    </submittedName>
</protein>
<evidence type="ECO:0000256" key="2">
    <source>
        <dbReference type="ARBA" id="ARBA00001946"/>
    </source>
</evidence>
<dbReference type="RefSeq" id="WP_116241346.1">
    <property type="nucleotide sequence ID" value="NZ_QUAB01000033.1"/>
</dbReference>
<evidence type="ECO:0000259" key="7">
    <source>
        <dbReference type="PROSITE" id="PS51462"/>
    </source>
</evidence>
<evidence type="ECO:0000256" key="6">
    <source>
        <dbReference type="ARBA" id="ARBA00023211"/>
    </source>
</evidence>
<keyword evidence="5" id="KW-0460">Magnesium</keyword>
<dbReference type="Gene3D" id="3.90.79.10">
    <property type="entry name" value="Nucleoside Triphosphate Pyrophosphohydrolase"/>
    <property type="match status" value="2"/>
</dbReference>
<sequence>MPHSAEFETGLPVAGTAVVLRDAPEGMQALLLLRPDRGSFAGSWVFPGGRVESDDLGDDEIERARAAAVRETAEEAGIRIRDLVTISCWEPPHEVPKRIRTWFFLAEEDGDEVRVNPGEIERAVWTTPEGALRLQAEGELLLWPPTWVTLHGLLPHRTVADARAALGTPEMRRTRILETADGRVFLWEGDEHHPEHPGGPGARNRIATGRLPWTYERG</sequence>
<comment type="cofactor">
    <cofactor evidence="2">
        <name>Mg(2+)</name>
        <dbReference type="ChEBI" id="CHEBI:18420"/>
    </cofactor>
</comment>
<proteinExistence type="predicted"/>
<comment type="caution">
    <text evidence="8">The sequence shown here is derived from an EMBL/GenBank/DDBJ whole genome shotgun (WGS) entry which is preliminary data.</text>
</comment>
<dbReference type="AlphaFoldDB" id="A0A371NWN6"/>
<name>A0A371NWN6_9MICO</name>
<dbReference type="PANTHER" id="PTHR12318">
    <property type="entry name" value="TESTOSTERONE-REGULATED PROTEIN RP2"/>
    <property type="match status" value="1"/>
</dbReference>
<dbReference type="EMBL" id="QUAB01000033">
    <property type="protein sequence ID" value="REJ06569.1"/>
    <property type="molecule type" value="Genomic_DNA"/>
</dbReference>
<keyword evidence="6" id="KW-0464">Manganese</keyword>
<gene>
    <name evidence="8" type="ORF">DY023_05555</name>
</gene>
<reference evidence="8 9" key="1">
    <citation type="submission" date="2018-08" db="EMBL/GenBank/DDBJ databases">
        <title>Isolation, diversity and antifungal activity of Actinobacteria from cow dung.</title>
        <authorList>
            <person name="Ling L."/>
        </authorList>
    </citation>
    <scope>NUCLEOTIDE SEQUENCE [LARGE SCALE GENOMIC DNA]</scope>
    <source>
        <strain evidence="8 9">NEAU-LLE</strain>
    </source>
</reference>
<dbReference type="SUPFAM" id="SSF55811">
    <property type="entry name" value="Nudix"/>
    <property type="match status" value="1"/>
</dbReference>
<dbReference type="InterPro" id="IPR015797">
    <property type="entry name" value="NUDIX_hydrolase-like_dom_sf"/>
</dbReference>
<keyword evidence="4 8" id="KW-0378">Hydrolase</keyword>
<dbReference type="InterPro" id="IPR039121">
    <property type="entry name" value="NUDT19"/>
</dbReference>
<dbReference type="GO" id="GO:0046872">
    <property type="term" value="F:metal ion binding"/>
    <property type="evidence" value="ECO:0007669"/>
    <property type="project" value="UniProtKB-KW"/>
</dbReference>
<dbReference type="PANTHER" id="PTHR12318:SF0">
    <property type="entry name" value="ACYL-COENZYME A DIPHOSPHATASE NUDT19"/>
    <property type="match status" value="1"/>
</dbReference>
<comment type="cofactor">
    <cofactor evidence="1">
        <name>Mn(2+)</name>
        <dbReference type="ChEBI" id="CHEBI:29035"/>
    </cofactor>
</comment>
<dbReference type="OrthoDB" id="7183442at2"/>
<dbReference type="Proteomes" id="UP000262172">
    <property type="component" value="Unassembled WGS sequence"/>
</dbReference>
<evidence type="ECO:0000256" key="1">
    <source>
        <dbReference type="ARBA" id="ARBA00001936"/>
    </source>
</evidence>
<evidence type="ECO:0000313" key="9">
    <source>
        <dbReference type="Proteomes" id="UP000262172"/>
    </source>
</evidence>
<feature type="domain" description="Nudix hydrolase" evidence="7">
    <location>
        <begin position="11"/>
        <end position="148"/>
    </location>
</feature>
<evidence type="ECO:0000256" key="3">
    <source>
        <dbReference type="ARBA" id="ARBA00022723"/>
    </source>
</evidence>
<dbReference type="GO" id="GO:0016818">
    <property type="term" value="F:hydrolase activity, acting on acid anhydrides, in phosphorus-containing anhydrides"/>
    <property type="evidence" value="ECO:0007669"/>
    <property type="project" value="InterPro"/>
</dbReference>
<dbReference type="PROSITE" id="PS51462">
    <property type="entry name" value="NUDIX"/>
    <property type="match status" value="1"/>
</dbReference>
<accession>A0A371NWN6</accession>
<keyword evidence="3" id="KW-0479">Metal-binding</keyword>
<evidence type="ECO:0000256" key="5">
    <source>
        <dbReference type="ARBA" id="ARBA00022842"/>
    </source>
</evidence>
<organism evidence="8 9">
    <name type="scientific">Microbacterium bovistercoris</name>
    <dbReference type="NCBI Taxonomy" id="2293570"/>
    <lineage>
        <taxon>Bacteria</taxon>
        <taxon>Bacillati</taxon>
        <taxon>Actinomycetota</taxon>
        <taxon>Actinomycetes</taxon>
        <taxon>Micrococcales</taxon>
        <taxon>Microbacteriaceae</taxon>
        <taxon>Microbacterium</taxon>
    </lineage>
</organism>
<evidence type="ECO:0000313" key="8">
    <source>
        <dbReference type="EMBL" id="REJ06569.1"/>
    </source>
</evidence>
<dbReference type="InterPro" id="IPR000086">
    <property type="entry name" value="NUDIX_hydrolase_dom"/>
</dbReference>